<reference evidence="1 2" key="1">
    <citation type="submission" date="2017-08" db="EMBL/GenBank/DDBJ databases">
        <title>Harnessing the power of phylogenomics to disentangle the directionality and signatures of interkingdom host jumping in the parasitic fungal genus Tolypocladium.</title>
        <authorList>
            <person name="Quandt C.A."/>
            <person name="Patterson W."/>
            <person name="Spatafora J.W."/>
        </authorList>
    </citation>
    <scope>NUCLEOTIDE SEQUENCE [LARGE SCALE GENOMIC DNA]</scope>
    <source>
        <strain evidence="1 2">CBS 113982</strain>
    </source>
</reference>
<sequence>YDPGADKPNHTSALQYVRDEEIYPRVPADIDLTIAPKTLDDTSAFVKRPGLSCYETTKGSDFVPRAVLDETIVMEQISKSPRPHFIKYFGCHVKRGRITAILLERLTKL</sequence>
<accession>A0A2K3QEM9</accession>
<comment type="caution">
    <text evidence="1">The sequence shown here is derived from an EMBL/GenBank/DDBJ whole genome shotgun (WGS) entry which is preliminary data.</text>
</comment>
<gene>
    <name evidence="1" type="ORF">TCAP_04085</name>
</gene>
<dbReference type="OrthoDB" id="4864377at2759"/>
<keyword evidence="1" id="KW-0418">Kinase</keyword>
<evidence type="ECO:0000313" key="1">
    <source>
        <dbReference type="EMBL" id="PNY25979.1"/>
    </source>
</evidence>
<protein>
    <submittedName>
        <fullName evidence="1">Serine/threonine-protein kinase/endoribonuclease IRE2</fullName>
    </submittedName>
</protein>
<dbReference type="GO" id="GO:0016301">
    <property type="term" value="F:kinase activity"/>
    <property type="evidence" value="ECO:0007669"/>
    <property type="project" value="UniProtKB-KW"/>
</dbReference>
<proteinExistence type="predicted"/>
<dbReference type="AlphaFoldDB" id="A0A2K3QEM9"/>
<dbReference type="EMBL" id="NRSZ01000633">
    <property type="protein sequence ID" value="PNY25979.1"/>
    <property type="molecule type" value="Genomic_DNA"/>
</dbReference>
<organism evidence="1 2">
    <name type="scientific">Tolypocladium capitatum</name>
    <dbReference type="NCBI Taxonomy" id="45235"/>
    <lineage>
        <taxon>Eukaryota</taxon>
        <taxon>Fungi</taxon>
        <taxon>Dikarya</taxon>
        <taxon>Ascomycota</taxon>
        <taxon>Pezizomycotina</taxon>
        <taxon>Sordariomycetes</taxon>
        <taxon>Hypocreomycetidae</taxon>
        <taxon>Hypocreales</taxon>
        <taxon>Ophiocordycipitaceae</taxon>
        <taxon>Tolypocladium</taxon>
    </lineage>
</organism>
<keyword evidence="2" id="KW-1185">Reference proteome</keyword>
<keyword evidence="1" id="KW-0808">Transferase</keyword>
<dbReference type="STRING" id="45235.A0A2K3QEM9"/>
<dbReference type="Proteomes" id="UP000236621">
    <property type="component" value="Unassembled WGS sequence"/>
</dbReference>
<feature type="non-terminal residue" evidence="1">
    <location>
        <position position="1"/>
    </location>
</feature>
<name>A0A2K3QEM9_9HYPO</name>
<evidence type="ECO:0000313" key="2">
    <source>
        <dbReference type="Proteomes" id="UP000236621"/>
    </source>
</evidence>